<name>A0ABY8VZ53_9MYCO</name>
<keyword evidence="3" id="KW-1185">Reference proteome</keyword>
<dbReference type="InterPro" id="IPR013022">
    <property type="entry name" value="Xyl_isomerase-like_TIM-brl"/>
</dbReference>
<dbReference type="SUPFAM" id="SSF51658">
    <property type="entry name" value="Xylose isomerase-like"/>
    <property type="match status" value="1"/>
</dbReference>
<evidence type="ECO:0000259" key="1">
    <source>
        <dbReference type="Pfam" id="PF01261"/>
    </source>
</evidence>
<dbReference type="InterPro" id="IPR036237">
    <property type="entry name" value="Xyl_isomerase-like_sf"/>
</dbReference>
<gene>
    <name evidence="2" type="ORF">PT015_05380</name>
</gene>
<dbReference type="PANTHER" id="PTHR12110:SF48">
    <property type="entry name" value="BLL3656 PROTEIN"/>
    <property type="match status" value="1"/>
</dbReference>
<evidence type="ECO:0000313" key="2">
    <source>
        <dbReference type="EMBL" id="WIM88910.1"/>
    </source>
</evidence>
<dbReference type="Proteomes" id="UP001236585">
    <property type="component" value="Chromosome"/>
</dbReference>
<sequence>MDRLGVEMLSVFGMPPIEYVHLTADLGCHFITAGMVGFAPVSSLGYQPFSLRDEPQLRKDLLTVMNERDVSISLGEGLLIAPGVDVRSYADDLDIMAELQIPRINTVSMEPDRVRTFDELAVLTELAAERGIATCVEPVVGLSIADLASAMAAVEHVGRDEISVLIDTMHVARFGATADDLRSIPPERIGYIQLSDTTMQRRMRHYAEEAMFERMAPGEGELPLIDMLAALPADRVVGLEIPMRSRAEAGVSAYDRLQPCVEGARRLLSSCHGRH</sequence>
<dbReference type="RefSeq" id="WP_285189373.1">
    <property type="nucleotide sequence ID" value="NZ_CP126981.1"/>
</dbReference>
<dbReference type="Gene3D" id="3.20.20.150">
    <property type="entry name" value="Divalent-metal-dependent TIM barrel enzymes"/>
    <property type="match status" value="1"/>
</dbReference>
<dbReference type="EMBL" id="CP126981">
    <property type="protein sequence ID" value="WIM88910.1"/>
    <property type="molecule type" value="Genomic_DNA"/>
</dbReference>
<protein>
    <submittedName>
        <fullName evidence="2">TIM barrel protein</fullName>
    </submittedName>
</protein>
<proteinExistence type="predicted"/>
<accession>A0ABY8VZ53</accession>
<feature type="domain" description="Xylose isomerase-like TIM barrel" evidence="1">
    <location>
        <begin position="86"/>
        <end position="248"/>
    </location>
</feature>
<reference evidence="2 3" key="1">
    <citation type="journal article" date="2023" name="Microbiol. Resour. Announc.">
        <title>Complete Genome Sequence of Mycobacterium wuenschmanii, a novel Nontuberculous Mycobacterium Isolated from a captive population of Amazon Milk Frogs.</title>
        <authorList>
            <person name="Hicks J."/>
            <person name="Zeineldin M."/>
            <person name="Ward H."/>
            <person name="Wuenschmann A."/>
            <person name="Camp P."/>
            <person name="Farrell D."/>
            <person name="Lehman K."/>
            <person name="Thacker T."/>
            <person name="Cuthbert E."/>
        </authorList>
    </citation>
    <scope>NUCLEOTIDE SEQUENCE [LARGE SCALE GENOMIC DNA]</scope>
    <source>
        <strain evidence="2 3">Wuenschmanii</strain>
    </source>
</reference>
<organism evidence="2 3">
    <name type="scientific">Candidatus Mycobacterium wuenschmannii</name>
    <dbReference type="NCBI Taxonomy" id="3027808"/>
    <lineage>
        <taxon>Bacteria</taxon>
        <taxon>Bacillati</taxon>
        <taxon>Actinomycetota</taxon>
        <taxon>Actinomycetes</taxon>
        <taxon>Mycobacteriales</taxon>
        <taxon>Mycobacteriaceae</taxon>
        <taxon>Mycobacterium</taxon>
    </lineage>
</organism>
<dbReference type="Pfam" id="PF01261">
    <property type="entry name" value="AP_endonuc_2"/>
    <property type="match status" value="1"/>
</dbReference>
<evidence type="ECO:0000313" key="3">
    <source>
        <dbReference type="Proteomes" id="UP001236585"/>
    </source>
</evidence>
<dbReference type="PANTHER" id="PTHR12110">
    <property type="entry name" value="HYDROXYPYRUVATE ISOMERASE"/>
    <property type="match status" value="1"/>
</dbReference>
<dbReference type="InterPro" id="IPR050312">
    <property type="entry name" value="IolE/XylAMocC-like"/>
</dbReference>